<proteinExistence type="predicted"/>
<dbReference type="AlphaFoldDB" id="A0A915L7W3"/>
<sequence length="167" mass="19257">MTVLIDMWKIVGNQNKTSRYFQPTSCDKRPNEQYYEERKMLESKRLTLRRGFKHNTRIATGTTFRFCLSYGDGTPSKSFKRSKASLPRCNLWGNIPTNFLCINQKKRNAENLSSHENVDSDKFDDQMEVGTSAQAESEIHYDNEFAATVVDALNQTILIEKSTQNDI</sequence>
<keyword evidence="1" id="KW-1185">Reference proteome</keyword>
<accession>A0A915L7W3</accession>
<dbReference type="WBParaSite" id="nRc.2.0.1.t46902-RA">
    <property type="protein sequence ID" value="nRc.2.0.1.t46902-RA"/>
    <property type="gene ID" value="nRc.2.0.1.g46902"/>
</dbReference>
<evidence type="ECO:0000313" key="1">
    <source>
        <dbReference type="Proteomes" id="UP000887565"/>
    </source>
</evidence>
<protein>
    <submittedName>
        <fullName evidence="2">Uncharacterized protein</fullName>
    </submittedName>
</protein>
<dbReference type="Proteomes" id="UP000887565">
    <property type="component" value="Unplaced"/>
</dbReference>
<organism evidence="1 2">
    <name type="scientific">Romanomermis culicivorax</name>
    <name type="common">Nematode worm</name>
    <dbReference type="NCBI Taxonomy" id="13658"/>
    <lineage>
        <taxon>Eukaryota</taxon>
        <taxon>Metazoa</taxon>
        <taxon>Ecdysozoa</taxon>
        <taxon>Nematoda</taxon>
        <taxon>Enoplea</taxon>
        <taxon>Dorylaimia</taxon>
        <taxon>Mermithida</taxon>
        <taxon>Mermithoidea</taxon>
        <taxon>Mermithidae</taxon>
        <taxon>Romanomermis</taxon>
    </lineage>
</organism>
<reference evidence="2" key="1">
    <citation type="submission" date="2022-11" db="UniProtKB">
        <authorList>
            <consortium name="WormBaseParasite"/>
        </authorList>
    </citation>
    <scope>IDENTIFICATION</scope>
</reference>
<evidence type="ECO:0000313" key="2">
    <source>
        <dbReference type="WBParaSite" id="nRc.2.0.1.t46902-RA"/>
    </source>
</evidence>
<name>A0A915L7W3_ROMCU</name>